<dbReference type="PRINTS" id="PR00834">
    <property type="entry name" value="PROTEASES2C"/>
</dbReference>
<keyword evidence="2" id="KW-0378">Hydrolase</keyword>
<dbReference type="InterPro" id="IPR001940">
    <property type="entry name" value="Peptidase_S1C"/>
</dbReference>
<comment type="caution">
    <text evidence="4">The sequence shown here is derived from an EMBL/GenBank/DDBJ whole genome shotgun (WGS) entry which is preliminary data.</text>
</comment>
<dbReference type="RefSeq" id="WP_227476612.1">
    <property type="nucleotide sequence ID" value="NZ_JAFMPT010000006.1"/>
</dbReference>
<dbReference type="EMBL" id="JAFMPT010000006">
    <property type="protein sequence ID" value="MCC1484165.1"/>
    <property type="molecule type" value="Genomic_DNA"/>
</dbReference>
<proteinExistence type="predicted"/>
<dbReference type="SUPFAM" id="SSF50494">
    <property type="entry name" value="Trypsin-like serine proteases"/>
    <property type="match status" value="1"/>
</dbReference>
<dbReference type="InterPro" id="IPR009003">
    <property type="entry name" value="Peptidase_S1_PA"/>
</dbReference>
<evidence type="ECO:0000313" key="4">
    <source>
        <dbReference type="EMBL" id="MCC1484165.1"/>
    </source>
</evidence>
<reference evidence="4" key="1">
    <citation type="submission" date="2021-03" db="EMBL/GenBank/DDBJ databases">
        <authorList>
            <person name="Ping X."/>
        </authorList>
    </citation>
    <scope>NUCLEOTIDE SEQUENCE</scope>
    <source>
        <strain evidence="4">E313</strain>
    </source>
</reference>
<evidence type="ECO:0000259" key="3">
    <source>
        <dbReference type="PROSITE" id="PS50106"/>
    </source>
</evidence>
<dbReference type="Proteomes" id="UP000778797">
    <property type="component" value="Unassembled WGS sequence"/>
</dbReference>
<dbReference type="Pfam" id="PF13365">
    <property type="entry name" value="Trypsin_2"/>
    <property type="match status" value="1"/>
</dbReference>
<keyword evidence="5" id="KW-1185">Reference proteome</keyword>
<dbReference type="SUPFAM" id="SSF50156">
    <property type="entry name" value="PDZ domain-like"/>
    <property type="match status" value="1"/>
</dbReference>
<accession>A0ABS8ELS5</accession>
<evidence type="ECO:0000256" key="1">
    <source>
        <dbReference type="ARBA" id="ARBA00022670"/>
    </source>
</evidence>
<name>A0ABS8ELS5_9FLAO</name>
<dbReference type="PANTHER" id="PTHR43343">
    <property type="entry name" value="PEPTIDASE S12"/>
    <property type="match status" value="1"/>
</dbReference>
<keyword evidence="1" id="KW-0645">Protease</keyword>
<protein>
    <submittedName>
        <fullName evidence="4">Trypsin-like peptidase domain-containing protein</fullName>
    </submittedName>
</protein>
<dbReference type="InterPro" id="IPR001478">
    <property type="entry name" value="PDZ"/>
</dbReference>
<organism evidence="4 5">
    <name type="scientific">Winogradskyella immobilis</name>
    <dbReference type="NCBI Taxonomy" id="2816852"/>
    <lineage>
        <taxon>Bacteria</taxon>
        <taxon>Pseudomonadati</taxon>
        <taxon>Bacteroidota</taxon>
        <taxon>Flavobacteriia</taxon>
        <taxon>Flavobacteriales</taxon>
        <taxon>Flavobacteriaceae</taxon>
        <taxon>Winogradskyella</taxon>
    </lineage>
</organism>
<dbReference type="Gene3D" id="2.40.10.120">
    <property type="match status" value="1"/>
</dbReference>
<dbReference type="Gene3D" id="2.30.42.10">
    <property type="match status" value="1"/>
</dbReference>
<dbReference type="InterPro" id="IPR051201">
    <property type="entry name" value="Chloro_Bact_Ser_Proteases"/>
</dbReference>
<sequence>MHKIFTTIVLVVSVLFMAPAQERSHIRPKARKTPANVSQKEKQTIDLYNNVVPTVVTILTKSAKFSERGATENEGLGSGVIISNESHILTAAHVVEGSSEIYVKAADGIKRRATILLSDKQADIALLKLNVPDSDLPHATLGDSDRLAVGQQIYAIGSPYGLENSFSTGIISAFRDFDDLYDGTVGLEFIQTDAAINSGNSGGPIFNSEGKVIGIASSILTVSGGFQGIGMVVSINTAKDILSYEDRPWIGVNGTLLTKAEFKKLFNLNIKSGVLVQTIAKNSPAEKAGIRGGDIYAKINNKEVLLGGDIILQIGNQLACHVECLTEARNKFNNKAKLEVHYLREGEEHIVVLDISETRKNFLTLD</sequence>
<evidence type="ECO:0000313" key="5">
    <source>
        <dbReference type="Proteomes" id="UP000778797"/>
    </source>
</evidence>
<dbReference type="InterPro" id="IPR036034">
    <property type="entry name" value="PDZ_sf"/>
</dbReference>
<reference evidence="4" key="2">
    <citation type="submission" date="2021-10" db="EMBL/GenBank/DDBJ databases">
        <title>Genome of Winogradskyella sp. E313.</title>
        <authorList>
            <person name="Zhou Y."/>
        </authorList>
    </citation>
    <scope>NUCLEOTIDE SEQUENCE</scope>
    <source>
        <strain evidence="4">E313</strain>
    </source>
</reference>
<gene>
    <name evidence="4" type="ORF">J1C55_06160</name>
</gene>
<feature type="domain" description="PDZ" evidence="3">
    <location>
        <begin position="254"/>
        <end position="304"/>
    </location>
</feature>
<evidence type="ECO:0000256" key="2">
    <source>
        <dbReference type="ARBA" id="ARBA00022801"/>
    </source>
</evidence>
<dbReference type="PROSITE" id="PS50106">
    <property type="entry name" value="PDZ"/>
    <property type="match status" value="1"/>
</dbReference>
<dbReference type="PANTHER" id="PTHR43343:SF3">
    <property type="entry name" value="PROTEASE DO-LIKE 8, CHLOROPLASTIC"/>
    <property type="match status" value="1"/>
</dbReference>